<dbReference type="GO" id="GO:0071897">
    <property type="term" value="P:DNA biosynthetic process"/>
    <property type="evidence" value="ECO:0007669"/>
    <property type="project" value="UniProtKB-ARBA"/>
</dbReference>
<dbReference type="InterPro" id="IPR043502">
    <property type="entry name" value="DNA/RNA_pol_sf"/>
</dbReference>
<dbReference type="Gene3D" id="3.10.10.10">
    <property type="entry name" value="HIV Type 1 Reverse Transcriptase, subunit A, domain 1"/>
    <property type="match status" value="1"/>
</dbReference>
<dbReference type="SUPFAM" id="SSF56672">
    <property type="entry name" value="DNA/RNA polymerases"/>
    <property type="match status" value="1"/>
</dbReference>
<dbReference type="EMBL" id="JANEYF010004144">
    <property type="protein sequence ID" value="KAJ8932068.1"/>
    <property type="molecule type" value="Genomic_DNA"/>
</dbReference>
<dbReference type="Proteomes" id="UP001162156">
    <property type="component" value="Unassembled WGS sequence"/>
</dbReference>
<gene>
    <name evidence="4" type="ORF">NQ314_014968</name>
</gene>
<dbReference type="Pfam" id="PF00077">
    <property type="entry name" value="RVP"/>
    <property type="match status" value="1"/>
</dbReference>
<name>A0AAV8X076_9CUCU</name>
<dbReference type="Gene3D" id="4.10.60.10">
    <property type="entry name" value="Zinc finger, CCHC-type"/>
    <property type="match status" value="1"/>
</dbReference>
<dbReference type="InterPro" id="IPR001878">
    <property type="entry name" value="Znf_CCHC"/>
</dbReference>
<feature type="domain" description="CCHC-type" evidence="3">
    <location>
        <begin position="275"/>
        <end position="291"/>
    </location>
</feature>
<dbReference type="GO" id="GO:0004190">
    <property type="term" value="F:aspartic-type endopeptidase activity"/>
    <property type="evidence" value="ECO:0007669"/>
    <property type="project" value="InterPro"/>
</dbReference>
<sequence>MINSMTTTATTSTNSIVTTMAQSISVPVSPPHKFDFSAPAAWPQWRKRFERFMSVSGQNIKSDEEKINILMYILGEEAEEVMLQFTQVPTTYVETLTALENHFIPRRNTIFERYKFNTRTQQPGESIESFITSLHSLAEHCLYGALKEELIRDRIVVGMLDQKTSERLQLQTNLTLSECILAVKQAELQASQNKEIQSMMPNRGSGVFLTEAMHARGKSEVKSAVSTGSIPRPSWFQGERSVQQRRNSDKNVQNKCLFCGLAVHPREECPASRSTCRVCRKPGHWATVCRSNKNIKVRSIHVDNKFENTNSCANCNNNEPNDNFLGLMQINHISEKEWIIPLKILELHKQINFMIDSGADITCIPIKSLDVNIIQNLVQTDRLITGPSGKALKVVGILHATLCNFNKIVKTDIYVIEELCKPILGRSAIKSLDLLQFGEGFVSQVNAVTFSFNEIQKSFPNLFDDIGMFKTEMDIKILENVQPFVQSVPRVVPIPLLKPLKEELERLQKLDIIESVEYPTPWVSPIVLVRKKDKIRLCVDYTRLNKPIEPHHWRMGSAPRNYFLIIKSAQVFRCSQKILNQNVDTKPLFKGEGRYRNKMSRNYNQRHRVRPLSDLNVNDGVWVIDLKMYGRILQKLNEPRSFLVETNSGTFRRNRWHLVPAKYYSFVSNNFDFQSTNSQVTPAPSNNTNTNLYSSSNGPNVSDNHNLASDNNLVNSRVSSDTGDQNTSLKHSDIVSQESVESASDWSRPVRNTKRPTYLQDYITY</sequence>
<evidence type="ECO:0000256" key="2">
    <source>
        <dbReference type="SAM" id="MobiDB-lite"/>
    </source>
</evidence>
<dbReference type="AlphaFoldDB" id="A0AAV8X076"/>
<comment type="caution">
    <text evidence="4">The sequence shown here is derived from an EMBL/GenBank/DDBJ whole genome shotgun (WGS) entry which is preliminary data.</text>
</comment>
<dbReference type="SMART" id="SM00343">
    <property type="entry name" value="ZnF_C2HC"/>
    <property type="match status" value="2"/>
</dbReference>
<dbReference type="InterPro" id="IPR050951">
    <property type="entry name" value="Retrovirus_Pol_polyprotein"/>
</dbReference>
<feature type="compositionally biased region" description="Polar residues" evidence="2">
    <location>
        <begin position="698"/>
        <end position="745"/>
    </location>
</feature>
<dbReference type="Gene3D" id="2.40.70.10">
    <property type="entry name" value="Acid Proteases"/>
    <property type="match status" value="1"/>
</dbReference>
<accession>A0AAV8X076</accession>
<proteinExistence type="predicted"/>
<organism evidence="4 5">
    <name type="scientific">Rhamnusium bicolor</name>
    <dbReference type="NCBI Taxonomy" id="1586634"/>
    <lineage>
        <taxon>Eukaryota</taxon>
        <taxon>Metazoa</taxon>
        <taxon>Ecdysozoa</taxon>
        <taxon>Arthropoda</taxon>
        <taxon>Hexapoda</taxon>
        <taxon>Insecta</taxon>
        <taxon>Pterygota</taxon>
        <taxon>Neoptera</taxon>
        <taxon>Endopterygota</taxon>
        <taxon>Coleoptera</taxon>
        <taxon>Polyphaga</taxon>
        <taxon>Cucujiformia</taxon>
        <taxon>Chrysomeloidea</taxon>
        <taxon>Cerambycidae</taxon>
        <taxon>Lepturinae</taxon>
        <taxon>Rhagiini</taxon>
        <taxon>Rhamnusium</taxon>
    </lineage>
</organism>
<dbReference type="GO" id="GO:0003676">
    <property type="term" value="F:nucleic acid binding"/>
    <property type="evidence" value="ECO:0007669"/>
    <property type="project" value="InterPro"/>
</dbReference>
<evidence type="ECO:0000313" key="5">
    <source>
        <dbReference type="Proteomes" id="UP001162156"/>
    </source>
</evidence>
<dbReference type="PANTHER" id="PTHR37984:SF9">
    <property type="entry name" value="INTEGRASE CATALYTIC DOMAIN-CONTAINING PROTEIN"/>
    <property type="match status" value="1"/>
</dbReference>
<keyword evidence="5" id="KW-1185">Reference proteome</keyword>
<feature type="compositionally biased region" description="Low complexity" evidence="2">
    <location>
        <begin position="685"/>
        <end position="697"/>
    </location>
</feature>
<dbReference type="PANTHER" id="PTHR37984">
    <property type="entry name" value="PROTEIN CBG26694"/>
    <property type="match status" value="1"/>
</dbReference>
<evidence type="ECO:0000259" key="3">
    <source>
        <dbReference type="SMART" id="SM00343"/>
    </source>
</evidence>
<dbReference type="GO" id="GO:0006508">
    <property type="term" value="P:proteolysis"/>
    <property type="evidence" value="ECO:0007669"/>
    <property type="project" value="InterPro"/>
</dbReference>
<protein>
    <recommendedName>
        <fullName evidence="3">CCHC-type domain-containing protein</fullName>
    </recommendedName>
</protein>
<evidence type="ECO:0000313" key="4">
    <source>
        <dbReference type="EMBL" id="KAJ8932068.1"/>
    </source>
</evidence>
<feature type="region of interest" description="Disordered" evidence="2">
    <location>
        <begin position="678"/>
        <end position="751"/>
    </location>
</feature>
<evidence type="ECO:0000256" key="1">
    <source>
        <dbReference type="ARBA" id="ARBA00022801"/>
    </source>
</evidence>
<keyword evidence="1" id="KW-0378">Hydrolase</keyword>
<dbReference type="PROSITE" id="PS00141">
    <property type="entry name" value="ASP_PROTEASE"/>
    <property type="match status" value="1"/>
</dbReference>
<reference evidence="4" key="1">
    <citation type="journal article" date="2023" name="Insect Mol. Biol.">
        <title>Genome sequencing provides insights into the evolution of gene families encoding plant cell wall-degrading enzymes in longhorned beetles.</title>
        <authorList>
            <person name="Shin N.R."/>
            <person name="Okamura Y."/>
            <person name="Kirsch R."/>
            <person name="Pauchet Y."/>
        </authorList>
    </citation>
    <scope>NUCLEOTIDE SEQUENCE</scope>
    <source>
        <strain evidence="4">RBIC_L_NR</strain>
    </source>
</reference>
<dbReference type="SUPFAM" id="SSF50630">
    <property type="entry name" value="Acid proteases"/>
    <property type="match status" value="1"/>
</dbReference>
<dbReference type="GO" id="GO:0008270">
    <property type="term" value="F:zinc ion binding"/>
    <property type="evidence" value="ECO:0007669"/>
    <property type="project" value="InterPro"/>
</dbReference>
<dbReference type="InterPro" id="IPR018061">
    <property type="entry name" value="Retropepsins"/>
</dbReference>
<dbReference type="InterPro" id="IPR001969">
    <property type="entry name" value="Aspartic_peptidase_AS"/>
</dbReference>
<feature type="domain" description="CCHC-type" evidence="3">
    <location>
        <begin position="255"/>
        <end position="271"/>
    </location>
</feature>
<dbReference type="InterPro" id="IPR021109">
    <property type="entry name" value="Peptidase_aspartic_dom_sf"/>
</dbReference>